<name>A0A6A4TCP0_SCOMX</name>
<organism evidence="1 2">
    <name type="scientific">Scophthalmus maximus</name>
    <name type="common">Turbot</name>
    <name type="synonym">Psetta maxima</name>
    <dbReference type="NCBI Taxonomy" id="52904"/>
    <lineage>
        <taxon>Eukaryota</taxon>
        <taxon>Metazoa</taxon>
        <taxon>Chordata</taxon>
        <taxon>Craniata</taxon>
        <taxon>Vertebrata</taxon>
        <taxon>Euteleostomi</taxon>
        <taxon>Actinopterygii</taxon>
        <taxon>Neopterygii</taxon>
        <taxon>Teleostei</taxon>
        <taxon>Neoteleostei</taxon>
        <taxon>Acanthomorphata</taxon>
        <taxon>Carangaria</taxon>
        <taxon>Pleuronectiformes</taxon>
        <taxon>Pleuronectoidei</taxon>
        <taxon>Scophthalmidae</taxon>
        <taxon>Scophthalmus</taxon>
    </lineage>
</organism>
<evidence type="ECO:0000313" key="1">
    <source>
        <dbReference type="EMBL" id="KAF0044267.1"/>
    </source>
</evidence>
<dbReference type="Proteomes" id="UP000438429">
    <property type="component" value="Unassembled WGS sequence"/>
</dbReference>
<accession>A0A6A4TCP0</accession>
<sequence length="178" mass="19990">MTNQITLAYDNWPPSAITKSDLNYAYTKPDVYPHWNSCRINGLFQSGSMKTTKQWYDQQLAASPHARVTSTNESGLGRYTWPISERCEEGGVGGRAVYKTLTVGRCHSTAPKLLRTVTTRKKPIAIFSPKHPSLVVVVVDIAFTPVFRHESHQSRPLGEELLQGRVLHFGAESRHQPE</sequence>
<proteinExistence type="predicted"/>
<protein>
    <submittedName>
        <fullName evidence="1">Uncharacterized protein</fullName>
    </submittedName>
</protein>
<gene>
    <name evidence="1" type="ORF">F2P81_003425</name>
</gene>
<evidence type="ECO:0000313" key="2">
    <source>
        <dbReference type="Proteomes" id="UP000438429"/>
    </source>
</evidence>
<comment type="caution">
    <text evidence="1">The sequence shown here is derived from an EMBL/GenBank/DDBJ whole genome shotgun (WGS) entry which is preliminary data.</text>
</comment>
<reference evidence="1 2" key="1">
    <citation type="submission" date="2019-06" db="EMBL/GenBank/DDBJ databases">
        <title>Draft genomes of female and male turbot (Scophthalmus maximus).</title>
        <authorList>
            <person name="Xu H."/>
            <person name="Xu X.-W."/>
            <person name="Shao C."/>
            <person name="Chen S."/>
        </authorList>
    </citation>
    <scope>NUCLEOTIDE SEQUENCE [LARGE SCALE GENOMIC DNA]</scope>
    <source>
        <strain evidence="1">Ysfricsl-2016a</strain>
        <tissue evidence="1">Blood</tissue>
    </source>
</reference>
<dbReference type="AlphaFoldDB" id="A0A6A4TCP0"/>
<dbReference type="EMBL" id="VEVO01000003">
    <property type="protein sequence ID" value="KAF0044267.1"/>
    <property type="molecule type" value="Genomic_DNA"/>
</dbReference>